<evidence type="ECO:0000259" key="7">
    <source>
        <dbReference type="Pfam" id="PF02525"/>
    </source>
</evidence>
<evidence type="ECO:0000256" key="1">
    <source>
        <dbReference type="ARBA" id="ARBA00022630"/>
    </source>
</evidence>
<evidence type="ECO:0000313" key="8">
    <source>
        <dbReference type="EMBL" id="TVX92277.1"/>
    </source>
</evidence>
<evidence type="ECO:0000256" key="6">
    <source>
        <dbReference type="HAMAP-Rule" id="MF_01216"/>
    </source>
</evidence>
<keyword evidence="1 6" id="KW-0285">Flavoprotein</keyword>
<comment type="catalytic activity">
    <reaction evidence="5">
        <text>N,N-dimethyl-1,4-phenylenediamine + anthranilate + 2 NAD(+) = 2-(4-dimethylaminophenyl)diazenylbenzoate + 2 NADH + 2 H(+)</text>
        <dbReference type="Rhea" id="RHEA:55872"/>
        <dbReference type="ChEBI" id="CHEBI:15378"/>
        <dbReference type="ChEBI" id="CHEBI:15783"/>
        <dbReference type="ChEBI" id="CHEBI:16567"/>
        <dbReference type="ChEBI" id="CHEBI:57540"/>
        <dbReference type="ChEBI" id="CHEBI:57945"/>
        <dbReference type="ChEBI" id="CHEBI:71579"/>
        <dbReference type="EC" id="1.7.1.17"/>
    </reaction>
    <physiologicalReaction direction="right-to-left" evidence="5">
        <dbReference type="Rhea" id="RHEA:55874"/>
    </physiologicalReaction>
</comment>
<evidence type="ECO:0000256" key="2">
    <source>
        <dbReference type="ARBA" id="ARBA00022643"/>
    </source>
</evidence>
<evidence type="ECO:0000256" key="3">
    <source>
        <dbReference type="ARBA" id="ARBA00023002"/>
    </source>
</evidence>
<dbReference type="InterPro" id="IPR029039">
    <property type="entry name" value="Flavoprotein-like_sf"/>
</dbReference>
<dbReference type="InterPro" id="IPR023048">
    <property type="entry name" value="NADH:quinone_OxRdtase_FMN_depd"/>
</dbReference>
<comment type="function">
    <text evidence="6">Also exhibits azoreductase activity. Catalyzes the reductive cleavage of the azo bond in aromatic azo compounds to the corresponding amines.</text>
</comment>
<comment type="caution">
    <text evidence="8">The sequence shown here is derived from an EMBL/GenBank/DDBJ whole genome shotgun (WGS) entry which is preliminary data.</text>
</comment>
<comment type="catalytic activity">
    <reaction evidence="6">
        <text>2 a quinone + NADH + H(+) = 2 a 1,4-benzosemiquinone + NAD(+)</text>
        <dbReference type="Rhea" id="RHEA:65952"/>
        <dbReference type="ChEBI" id="CHEBI:15378"/>
        <dbReference type="ChEBI" id="CHEBI:57540"/>
        <dbReference type="ChEBI" id="CHEBI:57945"/>
        <dbReference type="ChEBI" id="CHEBI:132124"/>
        <dbReference type="ChEBI" id="CHEBI:134225"/>
    </reaction>
</comment>
<comment type="similarity">
    <text evidence="6">Belongs to the azoreductase type 1 family.</text>
</comment>
<keyword evidence="2 6" id="KW-0288">FMN</keyword>
<dbReference type="Gene3D" id="3.40.50.360">
    <property type="match status" value="1"/>
</dbReference>
<comment type="subunit">
    <text evidence="6">Homodimer.</text>
</comment>
<keyword evidence="4 6" id="KW-0520">NAD</keyword>
<dbReference type="RefSeq" id="WP_144987583.1">
    <property type="nucleotide sequence ID" value="NZ_VNJK01000001.1"/>
</dbReference>
<dbReference type="Pfam" id="PF02525">
    <property type="entry name" value="Flavodoxin_2"/>
    <property type="match status" value="1"/>
</dbReference>
<keyword evidence="3 6" id="KW-0560">Oxidoreductase</keyword>
<dbReference type="PANTHER" id="PTHR43741:SF7">
    <property type="entry name" value="FMN-DEPENDENT NADH:QUINONE OXIDOREDUCTASE"/>
    <property type="match status" value="1"/>
</dbReference>
<comment type="caution">
    <text evidence="6">Lacks conserved residue(s) required for the propagation of feature annotation.</text>
</comment>
<gene>
    <name evidence="6" type="primary">azoR</name>
    <name evidence="8" type="ORF">FPZ44_03885</name>
</gene>
<evidence type="ECO:0000313" key="9">
    <source>
        <dbReference type="Proteomes" id="UP000318102"/>
    </source>
</evidence>
<accession>A0A559IXB1</accession>
<dbReference type="EMBL" id="VNJK01000001">
    <property type="protein sequence ID" value="TVX92277.1"/>
    <property type="molecule type" value="Genomic_DNA"/>
</dbReference>
<dbReference type="OrthoDB" id="9805013at2"/>
<feature type="binding site" evidence="6">
    <location>
        <begin position="98"/>
        <end position="101"/>
    </location>
    <ligand>
        <name>FMN</name>
        <dbReference type="ChEBI" id="CHEBI:58210"/>
    </ligand>
</feature>
<protein>
    <recommendedName>
        <fullName evidence="6">FMN dependent NADH:quinone oxidoreductase</fullName>
        <ecNumber evidence="6">1.6.5.-</ecNumber>
    </recommendedName>
    <alternativeName>
        <fullName evidence="6">Azo-dye reductase</fullName>
    </alternativeName>
    <alternativeName>
        <fullName evidence="6">FMN-dependent NADH-azo compound oxidoreductase</fullName>
    </alternativeName>
    <alternativeName>
        <fullName evidence="6">FMN-dependent NADH-azoreductase</fullName>
        <ecNumber evidence="6">1.7.1.17</ecNumber>
    </alternativeName>
</protein>
<dbReference type="GO" id="GO:0016652">
    <property type="term" value="F:oxidoreductase activity, acting on NAD(P)H as acceptor"/>
    <property type="evidence" value="ECO:0007669"/>
    <property type="project" value="UniProtKB-UniRule"/>
</dbReference>
<dbReference type="Proteomes" id="UP000318102">
    <property type="component" value="Unassembled WGS sequence"/>
</dbReference>
<comment type="function">
    <text evidence="6">Quinone reductase that provides resistance to thiol-specific stress caused by electrophilic quinones.</text>
</comment>
<organism evidence="8 9">
    <name type="scientific">Paenibacillus agilis</name>
    <dbReference type="NCBI Taxonomy" id="3020863"/>
    <lineage>
        <taxon>Bacteria</taxon>
        <taxon>Bacillati</taxon>
        <taxon>Bacillota</taxon>
        <taxon>Bacilli</taxon>
        <taxon>Bacillales</taxon>
        <taxon>Paenibacillaceae</taxon>
        <taxon>Paenibacillus</taxon>
    </lineage>
</organism>
<name>A0A559IXB1_9BACL</name>
<dbReference type="InterPro" id="IPR050104">
    <property type="entry name" value="FMN-dep_NADH:Q_OxRdtase_AzoR1"/>
</dbReference>
<proteinExistence type="inferred from homology"/>
<dbReference type="GO" id="GO:0010181">
    <property type="term" value="F:FMN binding"/>
    <property type="evidence" value="ECO:0007669"/>
    <property type="project" value="UniProtKB-UniRule"/>
</dbReference>
<dbReference type="GO" id="GO:0016655">
    <property type="term" value="F:oxidoreductase activity, acting on NAD(P)H, quinone or similar compound as acceptor"/>
    <property type="evidence" value="ECO:0007669"/>
    <property type="project" value="InterPro"/>
</dbReference>
<dbReference type="SUPFAM" id="SSF52218">
    <property type="entry name" value="Flavoproteins"/>
    <property type="match status" value="1"/>
</dbReference>
<dbReference type="EC" id="1.6.5.-" evidence="6"/>
<comment type="cofactor">
    <cofactor evidence="6">
        <name>FMN</name>
        <dbReference type="ChEBI" id="CHEBI:58210"/>
    </cofactor>
    <text evidence="6">Binds 1 FMN per subunit.</text>
</comment>
<dbReference type="HAMAP" id="MF_01216">
    <property type="entry name" value="Azoreductase_type1"/>
    <property type="match status" value="1"/>
</dbReference>
<dbReference type="PANTHER" id="PTHR43741">
    <property type="entry name" value="FMN-DEPENDENT NADH-AZOREDUCTASE 1"/>
    <property type="match status" value="1"/>
</dbReference>
<sequence length="206" mass="22429">MTKVLVVNTNPKPLEISYSRQLGAHFVDQLKVNGPVEVEQLNLYEVSIPLIDGSVLDAWGKLGAGEAISAEQQTTVARMNEILEQFLAADVVVFEVPMWNLSYPPLFKAYIDNITIAGRTFKYTAEGPVGLVGGKKVILVEARGGVYAELPALQFTNAYLQAAMGFIGVTEYHNLVVEGIAAAPDQAPQLLEEAKKRAEELAKQVQ</sequence>
<feature type="domain" description="Flavodoxin-like fold" evidence="7">
    <location>
        <begin position="2"/>
        <end position="200"/>
    </location>
</feature>
<feature type="binding site" evidence="6">
    <location>
        <begin position="17"/>
        <end position="19"/>
    </location>
    <ligand>
        <name>FMN</name>
        <dbReference type="ChEBI" id="CHEBI:58210"/>
    </ligand>
</feature>
<evidence type="ECO:0000256" key="4">
    <source>
        <dbReference type="ARBA" id="ARBA00023027"/>
    </source>
</evidence>
<evidence type="ECO:0000256" key="5">
    <source>
        <dbReference type="ARBA" id="ARBA00048542"/>
    </source>
</evidence>
<keyword evidence="9" id="KW-1185">Reference proteome</keyword>
<dbReference type="InterPro" id="IPR003680">
    <property type="entry name" value="Flavodoxin_fold"/>
</dbReference>
<dbReference type="AlphaFoldDB" id="A0A559IXB1"/>
<reference evidence="8 9" key="1">
    <citation type="submission" date="2019-07" db="EMBL/GenBank/DDBJ databases">
        <authorList>
            <person name="Kim J."/>
        </authorList>
    </citation>
    <scope>NUCLEOTIDE SEQUENCE [LARGE SCALE GENOMIC DNA]</scope>
    <source>
        <strain evidence="8 9">N4</strain>
    </source>
</reference>
<dbReference type="EC" id="1.7.1.17" evidence="6"/>
<dbReference type="GO" id="GO:0009055">
    <property type="term" value="F:electron transfer activity"/>
    <property type="evidence" value="ECO:0007669"/>
    <property type="project" value="UniProtKB-UniRule"/>
</dbReference>